<evidence type="ECO:0000313" key="3">
    <source>
        <dbReference type="EMBL" id="PZQ24509.1"/>
    </source>
</evidence>
<name>A0A2W5L7K2_SPHMC</name>
<organism evidence="3 4">
    <name type="scientific">Sphingopyxis macrogoltabida</name>
    <name type="common">Sphingomonas macrogoltabidus</name>
    <dbReference type="NCBI Taxonomy" id="33050"/>
    <lineage>
        <taxon>Bacteria</taxon>
        <taxon>Pseudomonadati</taxon>
        <taxon>Pseudomonadota</taxon>
        <taxon>Alphaproteobacteria</taxon>
        <taxon>Sphingomonadales</taxon>
        <taxon>Sphingomonadaceae</taxon>
        <taxon>Sphingopyxis</taxon>
    </lineage>
</organism>
<evidence type="ECO:0000256" key="1">
    <source>
        <dbReference type="SAM" id="Phobius"/>
    </source>
</evidence>
<evidence type="ECO:0000259" key="2">
    <source>
        <dbReference type="Pfam" id="PF04982"/>
    </source>
</evidence>
<reference evidence="3 4" key="1">
    <citation type="submission" date="2017-08" db="EMBL/GenBank/DDBJ databases">
        <title>Infants hospitalized years apart are colonized by the same room-sourced microbial strains.</title>
        <authorList>
            <person name="Brooks B."/>
            <person name="Olm M.R."/>
            <person name="Firek B.A."/>
            <person name="Baker R."/>
            <person name="Thomas B.C."/>
            <person name="Morowitz M.J."/>
            <person name="Banfield J.F."/>
        </authorList>
    </citation>
    <scope>NUCLEOTIDE SEQUENCE [LARGE SCALE GENOMIC DNA]</scope>
    <source>
        <strain evidence="3">S2_005_003_R2_47</strain>
    </source>
</reference>
<dbReference type="AlphaFoldDB" id="A0A2W5L7K2"/>
<dbReference type="Proteomes" id="UP000248597">
    <property type="component" value="Unassembled WGS sequence"/>
</dbReference>
<dbReference type="InterPro" id="IPR007065">
    <property type="entry name" value="HPP"/>
</dbReference>
<keyword evidence="1" id="KW-1133">Transmembrane helix</keyword>
<keyword evidence="1" id="KW-0472">Membrane</keyword>
<comment type="caution">
    <text evidence="3">The sequence shown here is derived from an EMBL/GenBank/DDBJ whole genome shotgun (WGS) entry which is preliminary data.</text>
</comment>
<dbReference type="PANTHER" id="PTHR33741:SF5">
    <property type="entry name" value="TRANSMEMBRANE PROTEIN DDB_G0269096-RELATED"/>
    <property type="match status" value="1"/>
</dbReference>
<protein>
    <submittedName>
        <fullName evidence="3">HPP family protein</fullName>
    </submittedName>
</protein>
<dbReference type="InterPro" id="IPR058581">
    <property type="entry name" value="TM_HPP"/>
</dbReference>
<sequence length="181" mass="18837">MLIAPIGASALLLFAIPSSPLAQPWAIIGGNVVSALVGVMTVKAAPSLPIAAGLSVGLSLAAMSVLRCLHPPGGSMALTAVVGGEATRQMGFNFPFLVVGTSSCALVLIGIAFHALVKRTYPHRTLTADTAVEQSAFCAADIDGALRDVGEVFDISKQDLEMIVRKVELNAAERRRNSRSR</sequence>
<feature type="transmembrane region" description="Helical" evidence="1">
    <location>
        <begin position="48"/>
        <end position="69"/>
    </location>
</feature>
<accession>A0A2W5L7K2</accession>
<keyword evidence="1" id="KW-0812">Transmembrane</keyword>
<proteinExistence type="predicted"/>
<dbReference type="Pfam" id="PF04982">
    <property type="entry name" value="TM_HPP"/>
    <property type="match status" value="1"/>
</dbReference>
<feature type="domain" description="HPP transmembrane region" evidence="2">
    <location>
        <begin position="1"/>
        <end position="122"/>
    </location>
</feature>
<dbReference type="EMBL" id="QFPJ01000002">
    <property type="protein sequence ID" value="PZQ24509.1"/>
    <property type="molecule type" value="Genomic_DNA"/>
</dbReference>
<gene>
    <name evidence="3" type="ORF">DI569_01425</name>
</gene>
<feature type="transmembrane region" description="Helical" evidence="1">
    <location>
        <begin position="90"/>
        <end position="117"/>
    </location>
</feature>
<dbReference type="PANTHER" id="PTHR33741">
    <property type="entry name" value="TRANSMEMBRANE PROTEIN DDB_G0269096-RELATED"/>
    <property type="match status" value="1"/>
</dbReference>
<evidence type="ECO:0000313" key="4">
    <source>
        <dbReference type="Proteomes" id="UP000248597"/>
    </source>
</evidence>